<name>A0A914QMB1_9BILA</name>
<dbReference type="Proteomes" id="UP000887578">
    <property type="component" value="Unplaced"/>
</dbReference>
<keyword evidence="1" id="KW-1185">Reference proteome</keyword>
<protein>
    <submittedName>
        <fullName evidence="2">Uncharacterized protein</fullName>
    </submittedName>
</protein>
<evidence type="ECO:0000313" key="2">
    <source>
        <dbReference type="WBParaSite" id="PDA_v2.g4848.t1"/>
    </source>
</evidence>
<dbReference type="WBParaSite" id="PDA_v2.g4848.t1">
    <property type="protein sequence ID" value="PDA_v2.g4848.t1"/>
    <property type="gene ID" value="PDA_v2.g4848"/>
</dbReference>
<organism evidence="1 2">
    <name type="scientific">Panagrolaimus davidi</name>
    <dbReference type="NCBI Taxonomy" id="227884"/>
    <lineage>
        <taxon>Eukaryota</taxon>
        <taxon>Metazoa</taxon>
        <taxon>Ecdysozoa</taxon>
        <taxon>Nematoda</taxon>
        <taxon>Chromadorea</taxon>
        <taxon>Rhabditida</taxon>
        <taxon>Tylenchina</taxon>
        <taxon>Panagrolaimomorpha</taxon>
        <taxon>Panagrolaimoidea</taxon>
        <taxon>Panagrolaimidae</taxon>
        <taxon>Panagrolaimus</taxon>
    </lineage>
</organism>
<evidence type="ECO:0000313" key="1">
    <source>
        <dbReference type="Proteomes" id="UP000887578"/>
    </source>
</evidence>
<dbReference type="AlphaFoldDB" id="A0A914QMB1"/>
<sequence length="166" mass="19298">MEHIILPPESTSNCPTTHYKLIIRAELRPSIDYLIFKVDGKSIHNFTAESEIPTNFRRNFYFTATKNYTFEFHSGTSATPAKPTDNWHWYVRIDPMPSPIFDSVILNNISSKHVLWLPDMTENQALIIQNNDPTKILKMYSTFTKYSGLRNFAIYDGQNLDNFIQT</sequence>
<reference evidence="2" key="1">
    <citation type="submission" date="2022-11" db="UniProtKB">
        <authorList>
            <consortium name="WormBaseParasite"/>
        </authorList>
    </citation>
    <scope>IDENTIFICATION</scope>
</reference>
<accession>A0A914QMB1</accession>
<proteinExistence type="predicted"/>